<proteinExistence type="inferred from homology"/>
<dbReference type="OrthoDB" id="9758568at2"/>
<feature type="active site" evidence="2">
    <location>
        <position position="684"/>
    </location>
</feature>
<dbReference type="RefSeq" id="WP_132937526.1">
    <property type="nucleotide sequence ID" value="NZ_CP119676.1"/>
</dbReference>
<dbReference type="PRINTS" id="PR00830">
    <property type="entry name" value="ENDOLAPTASE"/>
</dbReference>
<dbReference type="PROSITE" id="PS51786">
    <property type="entry name" value="LON_PROTEOLYTIC"/>
    <property type="match status" value="1"/>
</dbReference>
<sequence length="850" mass="93054">MNQPIKPLSAKTLYTSCTFADETFKTTADLPPIDRILGQDRAVQAVRFAIKMAHDGYNLFAFGPEGTGKYSLIRGFLEDHAKQRAVPSDWCYVHNFDAPNRPHALPLPAGRACALREDMRRLVEELTQAIPDAFEGDDYRAQRGAIDEDVKKRHEKAFSSLQKRAEKRGVAMIRTPTGLGLVPLKAGEVIAPDDFQKLPKAERERLQKALVELQEELEDIVAEIPKWEKEKRALLKKLSRTITQNAVGHLIDELEKQWSDLPDVRVYLEAVRRDVVEHAADFLGSEQPQQAPVLPTPAPAGAQMAFRRYRVNVMVDRSVGIEASTGGTPVVKLKVSETETCAKEGAPGAPVVDEENPSQPNLVGRIEHTSQFGALMTDFNLIKPGALHLANGGYLIIDAHKLLTQPNAWDALKSALRARRIRIETPAQSLGWIGAVSLDPEPIPLDVKVILIGEPKLYYLLNEHDPDFRELFKVAADFAGTMTRDRDSALLYARLIAAQVARDGLRHLDRKALARVVEFAAREAGDAQKLSTHMGTIVDLVREADFWAGERKSRLIKAVHVQQALDAQVYRADRLRELIWEEIANGALVIETEGAVIGQINGLSVIDLDGFAFGRPSRISCNVHLGKGEVVDIERHVELGGPLHSKGVMILEGFIMSRFGQKQPLALSATLTFEQSYGGVDGDSASGAELYALLSALSGYPISQSLAVTGSVDQRGRVQAIGGVNEKIEGFFDVCAARGLRGDEGVLIPSANVRDLMVRHDVQAAVRAGKFRVYAVDTVDQAIALLTGVPAGEIDETGDYPIGSVNRAVARTLDKMARQVKMFAAGPQQSMASGKGQPAQASECKKRPRP</sequence>
<feature type="coiled-coil region" evidence="3">
    <location>
        <begin position="203"/>
        <end position="237"/>
    </location>
</feature>
<organism evidence="6 7">
    <name type="scientific">Varunaivibrio sulfuroxidans</name>
    <dbReference type="NCBI Taxonomy" id="1773489"/>
    <lineage>
        <taxon>Bacteria</taxon>
        <taxon>Pseudomonadati</taxon>
        <taxon>Pseudomonadota</taxon>
        <taxon>Alphaproteobacteria</taxon>
        <taxon>Rhodospirillales</taxon>
        <taxon>Magnetovibrionaceae</taxon>
        <taxon>Varunaivibrio</taxon>
    </lineage>
</organism>
<dbReference type="Pfam" id="PF20436">
    <property type="entry name" value="LonB_AAA-LID"/>
    <property type="match status" value="1"/>
</dbReference>
<dbReference type="InterPro" id="IPR046843">
    <property type="entry name" value="LonB_AAA-LID"/>
</dbReference>
<dbReference type="EC" id="3.4.21.53" evidence="2"/>
<keyword evidence="2" id="KW-0720">Serine protease</keyword>
<dbReference type="GO" id="GO:0004176">
    <property type="term" value="F:ATP-dependent peptidase activity"/>
    <property type="evidence" value="ECO:0007669"/>
    <property type="project" value="UniProtKB-UniRule"/>
</dbReference>
<dbReference type="Pfam" id="PF13654">
    <property type="entry name" value="AAA_32"/>
    <property type="match status" value="1"/>
</dbReference>
<dbReference type="SUPFAM" id="SSF52540">
    <property type="entry name" value="P-loop containing nucleoside triphosphate hydrolases"/>
    <property type="match status" value="1"/>
</dbReference>
<protein>
    <recommendedName>
        <fullName evidence="2">endopeptidase La</fullName>
        <ecNumber evidence="2">3.4.21.53</ecNumber>
    </recommendedName>
</protein>
<gene>
    <name evidence="6" type="ORF">EDD55_10199</name>
</gene>
<dbReference type="InterPro" id="IPR027065">
    <property type="entry name" value="Lon_Prtase"/>
</dbReference>
<evidence type="ECO:0000313" key="6">
    <source>
        <dbReference type="EMBL" id="TCS64770.1"/>
    </source>
</evidence>
<dbReference type="GO" id="GO:0004252">
    <property type="term" value="F:serine-type endopeptidase activity"/>
    <property type="evidence" value="ECO:0007669"/>
    <property type="project" value="UniProtKB-UniRule"/>
</dbReference>
<accession>A0A4R3JIX2</accession>
<dbReference type="SUPFAM" id="SSF54211">
    <property type="entry name" value="Ribosomal protein S5 domain 2-like"/>
    <property type="match status" value="1"/>
</dbReference>
<dbReference type="Pfam" id="PF20437">
    <property type="entry name" value="LonC_helical"/>
    <property type="match status" value="1"/>
</dbReference>
<dbReference type="EMBL" id="SLZW01000001">
    <property type="protein sequence ID" value="TCS64770.1"/>
    <property type="molecule type" value="Genomic_DNA"/>
</dbReference>
<keyword evidence="2" id="KW-0378">Hydrolase</keyword>
<dbReference type="GO" id="GO:0030163">
    <property type="term" value="P:protein catabolic process"/>
    <property type="evidence" value="ECO:0007669"/>
    <property type="project" value="InterPro"/>
</dbReference>
<dbReference type="Gene3D" id="3.40.50.300">
    <property type="entry name" value="P-loop containing nucleotide triphosphate hydrolases"/>
    <property type="match status" value="2"/>
</dbReference>
<dbReference type="Proteomes" id="UP000295304">
    <property type="component" value="Unassembled WGS sequence"/>
</dbReference>
<keyword evidence="3" id="KW-0175">Coiled coil</keyword>
<keyword evidence="7" id="KW-1185">Reference proteome</keyword>
<dbReference type="AlphaFoldDB" id="A0A4R3JIX2"/>
<dbReference type="GO" id="GO:0005524">
    <property type="term" value="F:ATP binding"/>
    <property type="evidence" value="ECO:0007669"/>
    <property type="project" value="InterPro"/>
</dbReference>
<evidence type="ECO:0000313" key="7">
    <source>
        <dbReference type="Proteomes" id="UP000295304"/>
    </source>
</evidence>
<feature type="region of interest" description="Disordered" evidence="4">
    <location>
        <begin position="825"/>
        <end position="850"/>
    </location>
</feature>
<dbReference type="InterPro" id="IPR008269">
    <property type="entry name" value="Lon_proteolytic"/>
</dbReference>
<dbReference type="Gene3D" id="3.30.230.10">
    <property type="match status" value="1"/>
</dbReference>
<comment type="similarity">
    <text evidence="2">Belongs to the peptidase S16 family.</text>
</comment>
<keyword evidence="1 2" id="KW-0645">Protease</keyword>
<name>A0A4R3JIX2_9PROT</name>
<evidence type="ECO:0000256" key="1">
    <source>
        <dbReference type="ARBA" id="ARBA00022670"/>
    </source>
</evidence>
<reference evidence="6 7" key="1">
    <citation type="submission" date="2019-03" db="EMBL/GenBank/DDBJ databases">
        <title>Genomic Encyclopedia of Type Strains, Phase IV (KMG-IV): sequencing the most valuable type-strain genomes for metagenomic binning, comparative biology and taxonomic classification.</title>
        <authorList>
            <person name="Goeker M."/>
        </authorList>
    </citation>
    <scope>NUCLEOTIDE SEQUENCE [LARGE SCALE GENOMIC DNA]</scope>
    <source>
        <strain evidence="6 7">DSM 101688</strain>
    </source>
</reference>
<comment type="caution">
    <text evidence="6">The sequence shown here is derived from an EMBL/GenBank/DDBJ whole genome shotgun (WGS) entry which is preliminary data.</text>
</comment>
<evidence type="ECO:0000256" key="3">
    <source>
        <dbReference type="SAM" id="Coils"/>
    </source>
</evidence>
<dbReference type="InterPro" id="IPR020568">
    <property type="entry name" value="Ribosomal_Su5_D2-typ_SF"/>
</dbReference>
<dbReference type="GO" id="GO:0006508">
    <property type="term" value="P:proteolysis"/>
    <property type="evidence" value="ECO:0007669"/>
    <property type="project" value="UniProtKB-KW"/>
</dbReference>
<dbReference type="Gene3D" id="1.10.8.60">
    <property type="match status" value="1"/>
</dbReference>
<dbReference type="InterPro" id="IPR041699">
    <property type="entry name" value="AAA_32"/>
</dbReference>
<dbReference type="InterPro" id="IPR027417">
    <property type="entry name" value="P-loop_NTPase"/>
</dbReference>
<dbReference type="InterPro" id="IPR046844">
    <property type="entry name" value="Lon-like_helical"/>
</dbReference>
<dbReference type="Pfam" id="PF05362">
    <property type="entry name" value="Lon_C"/>
    <property type="match status" value="1"/>
</dbReference>
<dbReference type="InterPro" id="IPR014721">
    <property type="entry name" value="Ribsml_uS5_D2-typ_fold_subgr"/>
</dbReference>
<feature type="active site" evidence="2">
    <location>
        <position position="727"/>
    </location>
</feature>
<dbReference type="PANTHER" id="PTHR10046">
    <property type="entry name" value="ATP DEPENDENT LON PROTEASE FAMILY MEMBER"/>
    <property type="match status" value="1"/>
</dbReference>
<comment type="catalytic activity">
    <reaction evidence="2">
        <text>Hydrolysis of proteins in presence of ATP.</text>
        <dbReference type="EC" id="3.4.21.53"/>
    </reaction>
</comment>
<evidence type="ECO:0000259" key="5">
    <source>
        <dbReference type="PROSITE" id="PS51786"/>
    </source>
</evidence>
<feature type="domain" description="Lon proteolytic" evidence="5">
    <location>
        <begin position="594"/>
        <end position="789"/>
    </location>
</feature>
<evidence type="ECO:0000256" key="4">
    <source>
        <dbReference type="SAM" id="MobiDB-lite"/>
    </source>
</evidence>
<evidence type="ECO:0000256" key="2">
    <source>
        <dbReference type="PROSITE-ProRule" id="PRU01122"/>
    </source>
</evidence>